<protein>
    <recommendedName>
        <fullName evidence="8">Homeobox domain-containing protein</fullName>
    </recommendedName>
</protein>
<keyword evidence="10" id="KW-1185">Reference proteome</keyword>
<feature type="region of interest" description="Disordered" evidence="7">
    <location>
        <begin position="231"/>
        <end position="273"/>
    </location>
</feature>
<evidence type="ECO:0000256" key="6">
    <source>
        <dbReference type="PROSITE-ProRule" id="PRU00108"/>
    </source>
</evidence>
<reference evidence="9" key="1">
    <citation type="submission" date="2018-11" db="EMBL/GenBank/DDBJ databases">
        <authorList>
            <person name="Alioto T."/>
            <person name="Alioto T."/>
        </authorList>
    </citation>
    <scope>NUCLEOTIDE SEQUENCE</scope>
</reference>
<dbReference type="SUPFAM" id="SSF46689">
    <property type="entry name" value="Homeodomain-like"/>
    <property type="match status" value="1"/>
</dbReference>
<dbReference type="GO" id="GO:0007517">
    <property type="term" value="P:muscle organ development"/>
    <property type="evidence" value="ECO:0007669"/>
    <property type="project" value="TreeGrafter"/>
</dbReference>
<dbReference type="AlphaFoldDB" id="A0A8B6C3U4"/>
<comment type="caution">
    <text evidence="9">The sequence shown here is derived from an EMBL/GenBank/DDBJ whole genome shotgun (WGS) entry which is preliminary data.</text>
</comment>
<comment type="similarity">
    <text evidence="2">Belongs to the TALE/IRO homeobox family.</text>
</comment>
<dbReference type="InterPro" id="IPR009057">
    <property type="entry name" value="Homeodomain-like_sf"/>
</dbReference>
<evidence type="ECO:0000259" key="8">
    <source>
        <dbReference type="PROSITE" id="PS50071"/>
    </source>
</evidence>
<keyword evidence="4 6" id="KW-0371">Homeobox</keyword>
<evidence type="ECO:0000256" key="5">
    <source>
        <dbReference type="ARBA" id="ARBA00023242"/>
    </source>
</evidence>
<dbReference type="OrthoDB" id="21495at2759"/>
<organism evidence="9 10">
    <name type="scientific">Mytilus galloprovincialis</name>
    <name type="common">Mediterranean mussel</name>
    <dbReference type="NCBI Taxonomy" id="29158"/>
    <lineage>
        <taxon>Eukaryota</taxon>
        <taxon>Metazoa</taxon>
        <taxon>Spiralia</taxon>
        <taxon>Lophotrochozoa</taxon>
        <taxon>Mollusca</taxon>
        <taxon>Bivalvia</taxon>
        <taxon>Autobranchia</taxon>
        <taxon>Pteriomorphia</taxon>
        <taxon>Mytilida</taxon>
        <taxon>Mytiloidea</taxon>
        <taxon>Mytilidae</taxon>
        <taxon>Mytilinae</taxon>
        <taxon>Mytilus</taxon>
    </lineage>
</organism>
<evidence type="ECO:0000256" key="7">
    <source>
        <dbReference type="SAM" id="MobiDB-lite"/>
    </source>
</evidence>
<dbReference type="PROSITE" id="PS50071">
    <property type="entry name" value="HOMEOBOX_2"/>
    <property type="match status" value="1"/>
</dbReference>
<evidence type="ECO:0000256" key="4">
    <source>
        <dbReference type="ARBA" id="ARBA00023155"/>
    </source>
</evidence>
<gene>
    <name evidence="9" type="ORF">MGAL_10B093224</name>
</gene>
<dbReference type="GO" id="GO:0000978">
    <property type="term" value="F:RNA polymerase II cis-regulatory region sequence-specific DNA binding"/>
    <property type="evidence" value="ECO:0007669"/>
    <property type="project" value="TreeGrafter"/>
</dbReference>
<dbReference type="InterPro" id="IPR008422">
    <property type="entry name" value="KN_HD"/>
</dbReference>
<dbReference type="GO" id="GO:0005634">
    <property type="term" value="C:nucleus"/>
    <property type="evidence" value="ECO:0007669"/>
    <property type="project" value="UniProtKB-SubCell"/>
</dbReference>
<dbReference type="PANTHER" id="PTHR11211:SF3">
    <property type="entry name" value="HOMEOBOX PROTEIN MOHAWK"/>
    <property type="match status" value="1"/>
</dbReference>
<dbReference type="GO" id="GO:0048468">
    <property type="term" value="P:cell development"/>
    <property type="evidence" value="ECO:0007669"/>
    <property type="project" value="TreeGrafter"/>
</dbReference>
<dbReference type="Gene3D" id="1.10.10.60">
    <property type="entry name" value="Homeodomain-like"/>
    <property type="match status" value="1"/>
</dbReference>
<name>A0A8B6C3U4_MYTGA</name>
<dbReference type="EMBL" id="UYJE01001058">
    <property type="protein sequence ID" value="VDH98803.1"/>
    <property type="molecule type" value="Genomic_DNA"/>
</dbReference>
<sequence>MDRSEGYSRDKLLMCEKDLNLGLTHTPYTVNNGNISDTFASVRSLRTRNQRKVYPIKVRQKRQTMQTMTRPLKQWLCSNRHNPYPSKRDKEILCNLSSMSLTQVSNWFANARRRLKSTVKGEEFSWSSRVKLYNSHVEGNAELLSISSEDSIFDSDDNTDDGRQIPKENQQGQIEQNEPMEDVVPSRSQTPTRGPLLEHDFIGPLKTQHETGSQNKFKQTILQRYLSDTNRHHSGHAHSNLEMDVPAFTKTRSRRPSGSIGSRDYEEMSTSSGVSLNDSYSYSYFDVSDNSDELESAARRRRISGDVHGRNQDDIHLKEISAVMALTSLARSRSRYPIM</sequence>
<evidence type="ECO:0000313" key="10">
    <source>
        <dbReference type="Proteomes" id="UP000596742"/>
    </source>
</evidence>
<dbReference type="Proteomes" id="UP000596742">
    <property type="component" value="Unassembled WGS sequence"/>
</dbReference>
<dbReference type="InterPro" id="IPR001356">
    <property type="entry name" value="HD"/>
</dbReference>
<keyword evidence="5 6" id="KW-0539">Nucleus</keyword>
<comment type="subcellular location">
    <subcellularLocation>
        <location evidence="1 6">Nucleus</location>
    </subcellularLocation>
</comment>
<dbReference type="SMART" id="SM00389">
    <property type="entry name" value="HOX"/>
    <property type="match status" value="1"/>
</dbReference>
<dbReference type="PANTHER" id="PTHR11211">
    <property type="entry name" value="IROQUOIS-CLASS HOMEODOMAIN PROTEIN IRX"/>
    <property type="match status" value="1"/>
</dbReference>
<feature type="region of interest" description="Disordered" evidence="7">
    <location>
        <begin position="148"/>
        <end position="199"/>
    </location>
</feature>
<feature type="DNA-binding region" description="Homeobox" evidence="6">
    <location>
        <begin position="57"/>
        <end position="119"/>
    </location>
</feature>
<evidence type="ECO:0000256" key="2">
    <source>
        <dbReference type="ARBA" id="ARBA00008446"/>
    </source>
</evidence>
<dbReference type="CDD" id="cd00086">
    <property type="entry name" value="homeodomain"/>
    <property type="match status" value="1"/>
</dbReference>
<feature type="domain" description="Homeobox" evidence="8">
    <location>
        <begin position="55"/>
        <end position="118"/>
    </location>
</feature>
<dbReference type="Pfam" id="PF05920">
    <property type="entry name" value="Homeobox_KN"/>
    <property type="match status" value="1"/>
</dbReference>
<feature type="compositionally biased region" description="Polar residues" evidence="7">
    <location>
        <begin position="167"/>
        <end position="176"/>
    </location>
</feature>
<evidence type="ECO:0000256" key="1">
    <source>
        <dbReference type="ARBA" id="ARBA00004123"/>
    </source>
</evidence>
<keyword evidence="3 6" id="KW-0238">DNA-binding</keyword>
<accession>A0A8B6C3U4</accession>
<evidence type="ECO:0000313" key="9">
    <source>
        <dbReference type="EMBL" id="VDH98803.1"/>
    </source>
</evidence>
<dbReference type="GO" id="GO:0000981">
    <property type="term" value="F:DNA-binding transcription factor activity, RNA polymerase II-specific"/>
    <property type="evidence" value="ECO:0007669"/>
    <property type="project" value="TreeGrafter"/>
</dbReference>
<evidence type="ECO:0000256" key="3">
    <source>
        <dbReference type="ARBA" id="ARBA00023125"/>
    </source>
</evidence>
<proteinExistence type="inferred from homology"/>